<dbReference type="AlphaFoldDB" id="I1PSG9"/>
<evidence type="ECO:0000313" key="5">
    <source>
        <dbReference type="EnsemblPlants" id="ORGLA05G0031700.1"/>
    </source>
</evidence>
<reference evidence="5 6" key="2">
    <citation type="submission" date="2018-04" db="EMBL/GenBank/DDBJ databases">
        <title>OglaRS2 (Oryza glaberrima Reference Sequence Version 2).</title>
        <authorList>
            <person name="Zhang J."/>
            <person name="Kudrna D."/>
            <person name="Lee S."/>
            <person name="Talag J."/>
            <person name="Rajasekar S."/>
            <person name="Wing R.A."/>
        </authorList>
    </citation>
    <scope>NUCLEOTIDE SEQUENCE [LARGE SCALE GENOMIC DNA]</scope>
    <source>
        <strain evidence="5 6">cv. IRGC 96717</strain>
    </source>
</reference>
<dbReference type="EnsemblPlants" id="ORGLA05G0031700.1">
    <property type="protein sequence ID" value="ORGLA05G0031700.1"/>
    <property type="gene ID" value="ORGLA05G0031700"/>
</dbReference>
<evidence type="ECO:0000313" key="6">
    <source>
        <dbReference type="Proteomes" id="UP000007306"/>
    </source>
</evidence>
<dbReference type="STRING" id="4538.I1PSG9"/>
<evidence type="ECO:0000259" key="4">
    <source>
        <dbReference type="Pfam" id="PF14226"/>
    </source>
</evidence>
<evidence type="ECO:0000256" key="3">
    <source>
        <dbReference type="ARBA" id="ARBA00023004"/>
    </source>
</evidence>
<keyword evidence="6" id="KW-1185">Reference proteome</keyword>
<dbReference type="Gramene" id="ORGLA05G0031700.1">
    <property type="protein sequence ID" value="ORGLA05G0031700.1"/>
    <property type="gene ID" value="ORGLA05G0031700"/>
</dbReference>
<organism evidence="5 6">
    <name type="scientific">Oryza glaberrima</name>
    <name type="common">African rice</name>
    <dbReference type="NCBI Taxonomy" id="4538"/>
    <lineage>
        <taxon>Eukaryota</taxon>
        <taxon>Viridiplantae</taxon>
        <taxon>Streptophyta</taxon>
        <taxon>Embryophyta</taxon>
        <taxon>Tracheophyta</taxon>
        <taxon>Spermatophyta</taxon>
        <taxon>Magnoliopsida</taxon>
        <taxon>Liliopsida</taxon>
        <taxon>Poales</taxon>
        <taxon>Poaceae</taxon>
        <taxon>BOP clade</taxon>
        <taxon>Oryzoideae</taxon>
        <taxon>Oryzeae</taxon>
        <taxon>Oryzinae</taxon>
        <taxon>Oryza</taxon>
    </lineage>
</organism>
<reference evidence="5" key="1">
    <citation type="submission" date="2015-06" db="UniProtKB">
        <authorList>
            <consortium name="EnsemblPlants"/>
        </authorList>
    </citation>
    <scope>IDENTIFICATION</scope>
</reference>
<keyword evidence="1" id="KW-0479">Metal-binding</keyword>
<accession>I1PSG9</accession>
<dbReference type="EnsemblPlants" id="ORGLA07G0267100.1">
    <property type="protein sequence ID" value="ORGLA07G0267100.1"/>
    <property type="gene ID" value="ORGLA07G0267100"/>
</dbReference>
<sequence length="55" mass="6205">MVVPVIDFSKLDGTAAERAETMAQIDNGCEEWGFFQVAIHNQIMCLLSCCRDRKL</sequence>
<evidence type="ECO:0000256" key="2">
    <source>
        <dbReference type="ARBA" id="ARBA00023002"/>
    </source>
</evidence>
<dbReference type="GO" id="GO:0046872">
    <property type="term" value="F:metal ion binding"/>
    <property type="evidence" value="ECO:0007669"/>
    <property type="project" value="UniProtKB-KW"/>
</dbReference>
<protein>
    <recommendedName>
        <fullName evidence="4">Non-haem dioxygenase N-terminal domain-containing protein</fullName>
    </recommendedName>
</protein>
<evidence type="ECO:0000256" key="1">
    <source>
        <dbReference type="ARBA" id="ARBA00022723"/>
    </source>
</evidence>
<dbReference type="Gramene" id="ORGLA07G0267100.1">
    <property type="protein sequence ID" value="ORGLA07G0267100.1"/>
    <property type="gene ID" value="ORGLA07G0267100"/>
</dbReference>
<dbReference type="HOGENOM" id="CLU_3035622_0_0_1"/>
<proteinExistence type="predicted"/>
<dbReference type="InterPro" id="IPR026992">
    <property type="entry name" value="DIOX_N"/>
</dbReference>
<dbReference type="Proteomes" id="UP000007306">
    <property type="component" value="Chromosome 5"/>
</dbReference>
<dbReference type="Pfam" id="PF14226">
    <property type="entry name" value="DIOX_N"/>
    <property type="match status" value="1"/>
</dbReference>
<dbReference type="SUPFAM" id="SSF51197">
    <property type="entry name" value="Clavaminate synthase-like"/>
    <property type="match status" value="1"/>
</dbReference>
<dbReference type="Gene3D" id="2.60.120.330">
    <property type="entry name" value="B-lactam Antibiotic, Isopenicillin N Synthase, Chain"/>
    <property type="match status" value="1"/>
</dbReference>
<keyword evidence="3" id="KW-0408">Iron</keyword>
<dbReference type="GO" id="GO:0016491">
    <property type="term" value="F:oxidoreductase activity"/>
    <property type="evidence" value="ECO:0007669"/>
    <property type="project" value="UniProtKB-KW"/>
</dbReference>
<dbReference type="InterPro" id="IPR027443">
    <property type="entry name" value="IPNS-like_sf"/>
</dbReference>
<keyword evidence="2" id="KW-0560">Oxidoreductase</keyword>
<name>I1PSG9_ORYGL</name>
<feature type="domain" description="Non-haem dioxygenase N-terminal" evidence="4">
    <location>
        <begin position="3"/>
        <end position="40"/>
    </location>
</feature>